<reference evidence="1" key="1">
    <citation type="submission" date="2020-11" db="EMBL/GenBank/DDBJ databases">
        <authorList>
            <person name="Tran Van P."/>
        </authorList>
    </citation>
    <scope>NUCLEOTIDE SEQUENCE</scope>
</reference>
<accession>A0A7R9FK13</accession>
<name>A0A7R9FK13_9NEOP</name>
<gene>
    <name evidence="1" type="ORF">TTEB3V08_LOCUS2756</name>
</gene>
<proteinExistence type="predicted"/>
<sequence length="143" mass="15827">MPLSRLDRYSNPDLPVISRPVQYESDAFDHLATEAPVSSELPADDGDIEVQIPITSGGYGIRAGTQQPWVQRGTLKRPNRAVKPSFFSGITPPSRHVGVEVYQEIARRVPQRSLVYCESSALDHAATEAATTVDNRRVLHMML</sequence>
<dbReference type="AlphaFoldDB" id="A0A7R9FK13"/>
<organism evidence="1">
    <name type="scientific">Timema tahoe</name>
    <dbReference type="NCBI Taxonomy" id="61484"/>
    <lineage>
        <taxon>Eukaryota</taxon>
        <taxon>Metazoa</taxon>
        <taxon>Ecdysozoa</taxon>
        <taxon>Arthropoda</taxon>
        <taxon>Hexapoda</taxon>
        <taxon>Insecta</taxon>
        <taxon>Pterygota</taxon>
        <taxon>Neoptera</taxon>
        <taxon>Polyneoptera</taxon>
        <taxon>Phasmatodea</taxon>
        <taxon>Timematodea</taxon>
        <taxon>Timematoidea</taxon>
        <taxon>Timematidae</taxon>
        <taxon>Timema</taxon>
    </lineage>
</organism>
<dbReference type="EMBL" id="OE000670">
    <property type="protein sequence ID" value="CAD7454656.1"/>
    <property type="molecule type" value="Genomic_DNA"/>
</dbReference>
<evidence type="ECO:0000313" key="1">
    <source>
        <dbReference type="EMBL" id="CAD7454656.1"/>
    </source>
</evidence>
<protein>
    <submittedName>
        <fullName evidence="1">Uncharacterized protein</fullName>
    </submittedName>
</protein>